<protein>
    <recommendedName>
        <fullName evidence="3">Methyl-accepting transducer domain-containing protein</fullName>
    </recommendedName>
</protein>
<evidence type="ECO:0000313" key="1">
    <source>
        <dbReference type="EMBL" id="MBU8543566.1"/>
    </source>
</evidence>
<dbReference type="RefSeq" id="WP_216874064.1">
    <property type="nucleotide sequence ID" value="NZ_JAERQM010000002.1"/>
</dbReference>
<dbReference type="EMBL" id="JAERQM010000002">
    <property type="protein sequence ID" value="MBU8543566.1"/>
    <property type="molecule type" value="Genomic_DNA"/>
</dbReference>
<accession>A0ABS6H7V5</accession>
<proteinExistence type="predicted"/>
<comment type="caution">
    <text evidence="1">The sequence shown here is derived from an EMBL/GenBank/DDBJ whole genome shotgun (WGS) entry which is preliminary data.</text>
</comment>
<evidence type="ECO:0008006" key="3">
    <source>
        <dbReference type="Google" id="ProtNLM"/>
    </source>
</evidence>
<organism evidence="1 2">
    <name type="scientific">Falsiroseomonas oleicola</name>
    <dbReference type="NCBI Taxonomy" id="2801474"/>
    <lineage>
        <taxon>Bacteria</taxon>
        <taxon>Pseudomonadati</taxon>
        <taxon>Pseudomonadota</taxon>
        <taxon>Alphaproteobacteria</taxon>
        <taxon>Acetobacterales</taxon>
        <taxon>Roseomonadaceae</taxon>
        <taxon>Falsiroseomonas</taxon>
    </lineage>
</organism>
<dbReference type="Proteomes" id="UP000689967">
    <property type="component" value="Unassembled WGS sequence"/>
</dbReference>
<keyword evidence="2" id="KW-1185">Reference proteome</keyword>
<evidence type="ECO:0000313" key="2">
    <source>
        <dbReference type="Proteomes" id="UP000689967"/>
    </source>
</evidence>
<reference evidence="1 2" key="1">
    <citation type="submission" date="2021-01" db="EMBL/GenBank/DDBJ databases">
        <title>Roseomonas sp. nov, a bacterium isolated from an oil production mixture in Yumen Oilfield.</title>
        <authorList>
            <person name="Wu D."/>
        </authorList>
    </citation>
    <scope>NUCLEOTIDE SEQUENCE [LARGE SCALE GENOMIC DNA]</scope>
    <source>
        <strain evidence="1 2">ROY-5-3</strain>
    </source>
</reference>
<gene>
    <name evidence="1" type="ORF">JJQ90_07610</name>
</gene>
<sequence>MGLRIPALRGLRHRLDEAFAPVDVELLAAGDRLGQAVTRLNDINASFDGLRQTLDGEAVAAAGATLGEAAGAMRALSDQLRQEGEGLSALSVKLGGVGTCIATLARINRGLSVLSLNSAIASSGIIDTSRDLSSFAEEIRALMQISEGAVRRYEQAHAAALTELRRVAAAQAGFARQHGPLLREVAERIATGLGHVATRRRDAAQAAAAVQERGQSIVTAVADTVSALQVGDATRQRIEHVVDALGLLAEGLGGAALPWCVGLAPPERDALAARAAALQAAQLRDTGQSLSTEIARISTALARLGDQAHGMVATGDAVFGGGGEGSFLTAMRRDLDEATALLGEGHARRRQVDAAMAGIDGMMRGLLTGLAAIREIETDMRLAGLNAAFKCARLGEKGRALAAITRELRSHARQMAEGVQALSVALEAALEAGDGIMAAGGAAQAGALETTLGALRQGLAGLQGAGDDMDGAIARLRQDGGQVADALTGMSSGLAGAAALPGLLHDAAAEVEALPGPRAPVASAELLRERLGLVNAVPYTMAREREIARDFGAELEEPMVAELDDILF</sequence>
<name>A0ABS6H7V5_9PROT</name>